<dbReference type="AntiFam" id="ANF00006">
    <property type="entry name" value="Translation of CRISPR region"/>
</dbReference>
<evidence type="ECO:0000313" key="3">
    <source>
        <dbReference type="Proteomes" id="UP000250241"/>
    </source>
</evidence>
<accession>A0A2Z5QZI6</accession>
<evidence type="ECO:0000313" key="2">
    <source>
        <dbReference type="EMBL" id="BAV87882.1"/>
    </source>
</evidence>
<protein>
    <submittedName>
        <fullName evidence="2">N-Acetyl-D-glucosamine ABC transport system</fullName>
    </submittedName>
</protein>
<keyword evidence="3" id="KW-1185">Reference proteome</keyword>
<reference evidence="2 3" key="1">
    <citation type="submission" date="2016-10" db="EMBL/GenBank/DDBJ databases">
        <title>Genome sequence of Rothia aeria strain JCM11412.</title>
        <authorList>
            <person name="Nambu T."/>
        </authorList>
    </citation>
    <scope>NUCLEOTIDE SEQUENCE [LARGE SCALE GENOMIC DNA]</scope>
    <source>
        <strain evidence="2 3">JCM 11412</strain>
    </source>
</reference>
<feature type="region of interest" description="Disordered" evidence="1">
    <location>
        <begin position="1"/>
        <end position="23"/>
    </location>
</feature>
<feature type="compositionally biased region" description="Basic residues" evidence="1">
    <location>
        <begin position="138"/>
        <end position="147"/>
    </location>
</feature>
<organism evidence="2 3">
    <name type="scientific">Rothia aeria</name>
    <dbReference type="NCBI Taxonomy" id="172042"/>
    <lineage>
        <taxon>Bacteria</taxon>
        <taxon>Bacillati</taxon>
        <taxon>Actinomycetota</taxon>
        <taxon>Actinomycetes</taxon>
        <taxon>Micrococcales</taxon>
        <taxon>Micrococcaceae</taxon>
        <taxon>Rothia</taxon>
    </lineage>
</organism>
<evidence type="ECO:0000256" key="1">
    <source>
        <dbReference type="SAM" id="MobiDB-lite"/>
    </source>
</evidence>
<dbReference type="AlphaFoldDB" id="A0A2Z5QZI6"/>
<feature type="compositionally biased region" description="Polar residues" evidence="1">
    <location>
        <begin position="1"/>
        <end position="12"/>
    </location>
</feature>
<sequence length="165" mass="17773">MKKNSRISQGSSPRMRGTRGYQDGARTEAGLIPTYAGNTHNVDNVLSVLWAHPHVCGEHLPSPSASLDDWGSSPRMRGTRCTTFWDLAGVGLIPTYAGNTHCGIGAESVMWAHPHVCGEHSSILRSTGPSVGSSPRMRGTRPHGRRHTVPDGLIPTYAGNTPRRL</sequence>
<dbReference type="KEGG" id="raj:RA11412_1583"/>
<feature type="compositionally biased region" description="Polar residues" evidence="1">
    <location>
        <begin position="123"/>
        <end position="133"/>
    </location>
</feature>
<dbReference type="EMBL" id="AP017895">
    <property type="protein sequence ID" value="BAV87882.1"/>
    <property type="molecule type" value="Genomic_DNA"/>
</dbReference>
<feature type="region of interest" description="Disordered" evidence="1">
    <location>
        <begin position="123"/>
        <end position="165"/>
    </location>
</feature>
<proteinExistence type="predicted"/>
<gene>
    <name evidence="2" type="ORF">RA11412_1583</name>
</gene>
<name>A0A2Z5QZI6_9MICC</name>
<dbReference type="Proteomes" id="UP000250241">
    <property type="component" value="Chromosome"/>
</dbReference>
<dbReference type="AntiFam" id="ANF00057">
    <property type="entry name" value="Translation of E. coli type CRISPR repeat"/>
</dbReference>